<dbReference type="InterPro" id="IPR004090">
    <property type="entry name" value="Chemotax_Me-accpt_rcpt"/>
</dbReference>
<dbReference type="InterPro" id="IPR004089">
    <property type="entry name" value="MCPsignal_dom"/>
</dbReference>
<gene>
    <name evidence="9" type="ORF">CNX65_11820</name>
</gene>
<dbReference type="PROSITE" id="PS50885">
    <property type="entry name" value="HAMP"/>
    <property type="match status" value="1"/>
</dbReference>
<dbReference type="KEGG" id="apre:CNX65_11820"/>
<evidence type="ECO:0000259" key="7">
    <source>
        <dbReference type="PROSITE" id="PS50111"/>
    </source>
</evidence>
<dbReference type="PRINTS" id="PR00260">
    <property type="entry name" value="CHEMTRNSDUCR"/>
</dbReference>
<evidence type="ECO:0000256" key="2">
    <source>
        <dbReference type="ARBA" id="ARBA00022989"/>
    </source>
</evidence>
<protein>
    <submittedName>
        <fullName evidence="9">Chemotaxis protein</fullName>
    </submittedName>
</protein>
<feature type="domain" description="HAMP" evidence="8">
    <location>
        <begin position="230"/>
        <end position="282"/>
    </location>
</feature>
<dbReference type="InterPro" id="IPR003660">
    <property type="entry name" value="HAMP_dom"/>
</dbReference>
<keyword evidence="1 6" id="KW-0812">Transmembrane</keyword>
<keyword evidence="2 6" id="KW-1133">Transmembrane helix</keyword>
<dbReference type="Pfam" id="PF00672">
    <property type="entry name" value="HAMP"/>
    <property type="match status" value="1"/>
</dbReference>
<keyword evidence="10" id="KW-1185">Reference proteome</keyword>
<dbReference type="GO" id="GO:0004888">
    <property type="term" value="F:transmembrane signaling receptor activity"/>
    <property type="evidence" value="ECO:0007669"/>
    <property type="project" value="InterPro"/>
</dbReference>
<evidence type="ECO:0000313" key="9">
    <source>
        <dbReference type="EMBL" id="ATE53898.1"/>
    </source>
</evidence>
<dbReference type="GO" id="GO:0006935">
    <property type="term" value="P:chemotaxis"/>
    <property type="evidence" value="ECO:0007669"/>
    <property type="project" value="InterPro"/>
</dbReference>
<dbReference type="GO" id="GO:0007165">
    <property type="term" value="P:signal transduction"/>
    <property type="evidence" value="ECO:0007669"/>
    <property type="project" value="UniProtKB-KW"/>
</dbReference>
<dbReference type="SMART" id="SM00283">
    <property type="entry name" value="MA"/>
    <property type="match status" value="1"/>
</dbReference>
<evidence type="ECO:0000256" key="1">
    <source>
        <dbReference type="ARBA" id="ARBA00022692"/>
    </source>
</evidence>
<dbReference type="CDD" id="cd06225">
    <property type="entry name" value="HAMP"/>
    <property type="match status" value="1"/>
</dbReference>
<accession>A0A290Z4H1</accession>
<reference evidence="9" key="1">
    <citation type="submission" date="2017-09" db="EMBL/GenBank/DDBJ databases">
        <title>Complete Genome Sequence of ansamitocin-producing Bacterium Actinosynnema pretiosum X47.</title>
        <authorList>
            <person name="Cao G."/>
            <person name="Zong G."/>
            <person name="Zhong C."/>
            <person name="Fu J."/>
        </authorList>
    </citation>
    <scope>NUCLEOTIDE SEQUENCE [LARGE SCALE GENOMIC DNA]</scope>
    <source>
        <strain evidence="9">X47</strain>
    </source>
</reference>
<dbReference type="GO" id="GO:0016020">
    <property type="term" value="C:membrane"/>
    <property type="evidence" value="ECO:0007669"/>
    <property type="project" value="InterPro"/>
</dbReference>
<dbReference type="SUPFAM" id="SSF58104">
    <property type="entry name" value="Methyl-accepting chemotaxis protein (MCP) signaling domain"/>
    <property type="match status" value="1"/>
</dbReference>
<dbReference type="PROSITE" id="PS50111">
    <property type="entry name" value="CHEMOTAXIS_TRANSDUC_2"/>
    <property type="match status" value="1"/>
</dbReference>
<sequence length="545" mass="56069">MATSTTYEPGREPSKRSALSRLLADRSVNSKILTAVGLSAVVAVVVGVQGLLSLNSSAANANGMADNARALNSLNMVVDRTESGYKSILKSLITSDATETQTNLDNAGKAFATAKGYFADYSAGSDTSPEDKKLFASTLDQLVVKLNGTMKDAALGNNAEAGYALYNSDLRPVIAVLDDTMAKLRDKEVSDVTSGTEAIASEQSKSFWTEISVLVVGLALALGLALYIARLITGSLREVSGALEAVADGDLTQRVAVRSNDEVGVMAASLNRASDAMQDTVRAIGRSANSLEDSAQGLAAVATQVAAAAEETSAQAGVVASASDQVSRNVQTVATGSEEMGASIREIAQNANEAARVASQAVTVAETTNSTVSKLGQSSVEIGNVVKVITSIAEQTNLLALNATIEAARAGDAGKGFAVVANEVKDLAQETAKATEDISRRVELIQADTSNAVSAIGEIGEIISQINSFQLTIASAVEEQTATTAEMNRSVSDAAGGVGEIASNIQGVATAAESTTASVTETSRASEGLARLSAELQEQVSRFKV</sequence>
<evidence type="ECO:0000256" key="5">
    <source>
        <dbReference type="PROSITE-ProRule" id="PRU00284"/>
    </source>
</evidence>
<dbReference type="InterPro" id="IPR024478">
    <property type="entry name" value="HlyB_4HB_MCP"/>
</dbReference>
<evidence type="ECO:0000259" key="8">
    <source>
        <dbReference type="PROSITE" id="PS50885"/>
    </source>
</evidence>
<evidence type="ECO:0000256" key="3">
    <source>
        <dbReference type="ARBA" id="ARBA00023224"/>
    </source>
</evidence>
<dbReference type="AlphaFoldDB" id="A0A290Z4H1"/>
<dbReference type="SMART" id="SM00304">
    <property type="entry name" value="HAMP"/>
    <property type="match status" value="2"/>
</dbReference>
<evidence type="ECO:0000256" key="6">
    <source>
        <dbReference type="SAM" id="Phobius"/>
    </source>
</evidence>
<dbReference type="RefSeq" id="WP_096492827.1">
    <property type="nucleotide sequence ID" value="NZ_CP023445.1"/>
</dbReference>
<keyword evidence="3 5" id="KW-0807">Transducer</keyword>
<evidence type="ECO:0000256" key="4">
    <source>
        <dbReference type="ARBA" id="ARBA00029447"/>
    </source>
</evidence>
<dbReference type="Pfam" id="PF00015">
    <property type="entry name" value="MCPsignal"/>
    <property type="match status" value="1"/>
</dbReference>
<organism evidence="9 10">
    <name type="scientific">Actinosynnema pretiosum</name>
    <dbReference type="NCBI Taxonomy" id="42197"/>
    <lineage>
        <taxon>Bacteria</taxon>
        <taxon>Bacillati</taxon>
        <taxon>Actinomycetota</taxon>
        <taxon>Actinomycetes</taxon>
        <taxon>Pseudonocardiales</taxon>
        <taxon>Pseudonocardiaceae</taxon>
        <taxon>Actinosynnema</taxon>
    </lineage>
</organism>
<dbReference type="PANTHER" id="PTHR32089">
    <property type="entry name" value="METHYL-ACCEPTING CHEMOTAXIS PROTEIN MCPB"/>
    <property type="match status" value="1"/>
</dbReference>
<evidence type="ECO:0000313" key="10">
    <source>
        <dbReference type="Proteomes" id="UP000218505"/>
    </source>
</evidence>
<feature type="transmembrane region" description="Helical" evidence="6">
    <location>
        <begin position="32"/>
        <end position="54"/>
    </location>
</feature>
<proteinExistence type="inferred from homology"/>
<feature type="transmembrane region" description="Helical" evidence="6">
    <location>
        <begin position="211"/>
        <end position="229"/>
    </location>
</feature>
<dbReference type="Pfam" id="PF12729">
    <property type="entry name" value="4HB_MCP_1"/>
    <property type="match status" value="1"/>
</dbReference>
<dbReference type="Gene3D" id="1.10.287.950">
    <property type="entry name" value="Methyl-accepting chemotaxis protein"/>
    <property type="match status" value="1"/>
</dbReference>
<comment type="similarity">
    <text evidence="4">Belongs to the methyl-accepting chemotaxis (MCP) protein family.</text>
</comment>
<name>A0A290Z4H1_9PSEU</name>
<dbReference type="EMBL" id="CP023445">
    <property type="protein sequence ID" value="ATE53898.1"/>
    <property type="molecule type" value="Genomic_DNA"/>
</dbReference>
<dbReference type="Proteomes" id="UP000218505">
    <property type="component" value="Chromosome"/>
</dbReference>
<feature type="domain" description="Methyl-accepting transducer" evidence="7">
    <location>
        <begin position="301"/>
        <end position="523"/>
    </location>
</feature>
<keyword evidence="6" id="KW-0472">Membrane</keyword>
<dbReference type="PANTHER" id="PTHR32089:SF112">
    <property type="entry name" value="LYSOZYME-LIKE PROTEIN-RELATED"/>
    <property type="match status" value="1"/>
</dbReference>